<keyword evidence="2" id="KW-0238">DNA-binding</keyword>
<gene>
    <name evidence="5" type="ORF">OI18_22380</name>
</gene>
<dbReference type="InterPro" id="IPR018060">
    <property type="entry name" value="HTH_AraC"/>
</dbReference>
<evidence type="ECO:0000259" key="4">
    <source>
        <dbReference type="PROSITE" id="PS01124"/>
    </source>
</evidence>
<organism evidence="5 6">
    <name type="scientific">Flavihumibacter solisilvae</name>
    <dbReference type="NCBI Taxonomy" id="1349421"/>
    <lineage>
        <taxon>Bacteria</taxon>
        <taxon>Pseudomonadati</taxon>
        <taxon>Bacteroidota</taxon>
        <taxon>Chitinophagia</taxon>
        <taxon>Chitinophagales</taxon>
        <taxon>Chitinophagaceae</taxon>
        <taxon>Flavihumibacter</taxon>
    </lineage>
</organism>
<dbReference type="AlphaFoldDB" id="A0A0C1L6Q8"/>
<sequence>MSVQISHERIGKINLRQLAKEDHPETSLSLRAVYEAQAFLGNIRMLEFNTFADPVQLFSYELQPTVTLRKRHKVPGLKLLIMVEGSMVLQLIDTNKVSMTQGRLFLMKADDYSIVLPENSKVSYLLFRMDKLTTRMEWSQFPEGRFDLNASMHAYLHAMVQPFMCPGSPEDWLAIQLINLLSDLRINIGSGQKNGKTMFDYVLAADRVIRQHLPENLTTDQIAKLVGLYDNGLKRAFSKYYNMGMAKYQNLLRVEHATHLILHTDMSLVEIQLSCGFLTDDTFRRNFSEVTKLNPAAWRKKYKP</sequence>
<comment type="caution">
    <text evidence="5">The sequence shown here is derived from an EMBL/GenBank/DDBJ whole genome shotgun (WGS) entry which is preliminary data.</text>
</comment>
<keyword evidence="1" id="KW-0805">Transcription regulation</keyword>
<reference evidence="5 6" key="1">
    <citation type="submission" date="2014-11" db="EMBL/GenBank/DDBJ databases">
        <title>Genome sequence of Flavihumibacter solisilvae 3-3.</title>
        <authorList>
            <person name="Zhou G."/>
            <person name="Li M."/>
            <person name="Wang G."/>
        </authorList>
    </citation>
    <scope>NUCLEOTIDE SEQUENCE [LARGE SCALE GENOMIC DNA]</scope>
    <source>
        <strain evidence="5 6">3-3</strain>
    </source>
</reference>
<protein>
    <recommendedName>
        <fullName evidence="4">HTH araC/xylS-type domain-containing protein</fullName>
    </recommendedName>
</protein>
<dbReference type="SUPFAM" id="SSF46689">
    <property type="entry name" value="Homeodomain-like"/>
    <property type="match status" value="1"/>
</dbReference>
<proteinExistence type="predicted"/>
<dbReference type="Pfam" id="PF12833">
    <property type="entry name" value="HTH_18"/>
    <property type="match status" value="1"/>
</dbReference>
<keyword evidence="6" id="KW-1185">Reference proteome</keyword>
<dbReference type="Proteomes" id="UP000031408">
    <property type="component" value="Unassembled WGS sequence"/>
</dbReference>
<dbReference type="RefSeq" id="WP_039144263.1">
    <property type="nucleotide sequence ID" value="NZ_JSVC01000040.1"/>
</dbReference>
<dbReference type="Gene3D" id="1.10.10.60">
    <property type="entry name" value="Homeodomain-like"/>
    <property type="match status" value="1"/>
</dbReference>
<dbReference type="EMBL" id="JSVC01000040">
    <property type="protein sequence ID" value="KIC91318.1"/>
    <property type="molecule type" value="Genomic_DNA"/>
</dbReference>
<name>A0A0C1L6Q8_9BACT</name>
<accession>A0A0C1L6Q8</accession>
<dbReference type="PROSITE" id="PS01124">
    <property type="entry name" value="HTH_ARAC_FAMILY_2"/>
    <property type="match status" value="1"/>
</dbReference>
<dbReference type="PANTHER" id="PTHR43280:SF2">
    <property type="entry name" value="HTH-TYPE TRANSCRIPTIONAL REGULATOR EXSA"/>
    <property type="match status" value="1"/>
</dbReference>
<evidence type="ECO:0000256" key="1">
    <source>
        <dbReference type="ARBA" id="ARBA00023015"/>
    </source>
</evidence>
<feature type="domain" description="HTH araC/xylS-type" evidence="4">
    <location>
        <begin position="203"/>
        <end position="301"/>
    </location>
</feature>
<dbReference type="OrthoDB" id="9813413at2"/>
<dbReference type="InterPro" id="IPR009057">
    <property type="entry name" value="Homeodomain-like_sf"/>
</dbReference>
<evidence type="ECO:0000256" key="2">
    <source>
        <dbReference type="ARBA" id="ARBA00023125"/>
    </source>
</evidence>
<dbReference type="GO" id="GO:0043565">
    <property type="term" value="F:sequence-specific DNA binding"/>
    <property type="evidence" value="ECO:0007669"/>
    <property type="project" value="InterPro"/>
</dbReference>
<dbReference type="STRING" id="1349421.OI18_22380"/>
<keyword evidence="3" id="KW-0804">Transcription</keyword>
<evidence type="ECO:0000313" key="6">
    <source>
        <dbReference type="Proteomes" id="UP000031408"/>
    </source>
</evidence>
<evidence type="ECO:0000313" key="5">
    <source>
        <dbReference type="EMBL" id="KIC91318.1"/>
    </source>
</evidence>
<dbReference type="PANTHER" id="PTHR43280">
    <property type="entry name" value="ARAC-FAMILY TRANSCRIPTIONAL REGULATOR"/>
    <property type="match status" value="1"/>
</dbReference>
<dbReference type="GO" id="GO:0003700">
    <property type="term" value="F:DNA-binding transcription factor activity"/>
    <property type="evidence" value="ECO:0007669"/>
    <property type="project" value="InterPro"/>
</dbReference>
<dbReference type="SMART" id="SM00342">
    <property type="entry name" value="HTH_ARAC"/>
    <property type="match status" value="1"/>
</dbReference>
<evidence type="ECO:0000256" key="3">
    <source>
        <dbReference type="ARBA" id="ARBA00023163"/>
    </source>
</evidence>